<dbReference type="RefSeq" id="WP_090218913.1">
    <property type="nucleotide sequence ID" value="NZ_FOYO01000001.1"/>
</dbReference>
<accession>A0A1I6HQG5</accession>
<evidence type="ECO:0000259" key="5">
    <source>
        <dbReference type="SMART" id="SM00704"/>
    </source>
</evidence>
<keyword evidence="1" id="KW-0001">2Fe-2S</keyword>
<dbReference type="Proteomes" id="UP000199658">
    <property type="component" value="Unassembled WGS sequence"/>
</dbReference>
<proteinExistence type="predicted"/>
<dbReference type="Pfam" id="PF09360">
    <property type="entry name" value="zf-CDGSH"/>
    <property type="match status" value="1"/>
</dbReference>
<dbReference type="STRING" id="670154.SAMN04488002_3267"/>
<evidence type="ECO:0000256" key="4">
    <source>
        <dbReference type="ARBA" id="ARBA00023014"/>
    </source>
</evidence>
<dbReference type="InterPro" id="IPR042216">
    <property type="entry name" value="MitoNEET_CISD"/>
</dbReference>
<dbReference type="OrthoDB" id="9795032at2"/>
<evidence type="ECO:0000313" key="7">
    <source>
        <dbReference type="Proteomes" id="UP000199658"/>
    </source>
</evidence>
<keyword evidence="2" id="KW-0479">Metal-binding</keyword>
<dbReference type="GO" id="GO:0005737">
    <property type="term" value="C:cytoplasm"/>
    <property type="evidence" value="ECO:0007669"/>
    <property type="project" value="UniProtKB-ARBA"/>
</dbReference>
<reference evidence="7" key="1">
    <citation type="submission" date="2016-10" db="EMBL/GenBank/DDBJ databases">
        <authorList>
            <person name="Varghese N."/>
            <person name="Submissions S."/>
        </authorList>
    </citation>
    <scope>NUCLEOTIDE SEQUENCE [LARGE SCALE GENOMIC DNA]</scope>
    <source>
        <strain evidence="7">DSM 26921</strain>
    </source>
</reference>
<dbReference type="AlphaFoldDB" id="A0A1I6HQG5"/>
<dbReference type="GO" id="GO:0046872">
    <property type="term" value="F:metal ion binding"/>
    <property type="evidence" value="ECO:0007669"/>
    <property type="project" value="UniProtKB-KW"/>
</dbReference>
<keyword evidence="4" id="KW-0411">Iron-sulfur</keyword>
<gene>
    <name evidence="6" type="ORF">SAMN04488002_3267</name>
</gene>
<dbReference type="InterPro" id="IPR018967">
    <property type="entry name" value="FeS-contain_CDGSH-typ"/>
</dbReference>
<sequence length="79" mass="8552">MPPPTIAQKGPFPVEVEAGKSYFWCACGQSAKQPFCDGSHKGTEFNPVKFEATETKKVFFCGCKHSAAPVTCDGTHNKL</sequence>
<dbReference type="EMBL" id="FOYO01000001">
    <property type="protein sequence ID" value="SFR56695.1"/>
    <property type="molecule type" value="Genomic_DNA"/>
</dbReference>
<dbReference type="InterPro" id="IPR052950">
    <property type="entry name" value="CISD"/>
</dbReference>
<keyword evidence="3" id="KW-0408">Iron</keyword>
<dbReference type="SMART" id="SM00704">
    <property type="entry name" value="ZnF_CDGSH"/>
    <property type="match status" value="1"/>
</dbReference>
<dbReference type="PANTHER" id="PTHR46491:SF3">
    <property type="entry name" value="CDGSH IRON-SULFUR DOMAIN-CONTAINING PROTEIN 3, MITOCHONDRIAL"/>
    <property type="match status" value="1"/>
</dbReference>
<evidence type="ECO:0000256" key="1">
    <source>
        <dbReference type="ARBA" id="ARBA00022714"/>
    </source>
</evidence>
<feature type="domain" description="Iron-binding zinc finger CDGSH type" evidence="5">
    <location>
        <begin position="9"/>
        <end position="46"/>
    </location>
</feature>
<evidence type="ECO:0000313" key="6">
    <source>
        <dbReference type="EMBL" id="SFR56695.1"/>
    </source>
</evidence>
<protein>
    <submittedName>
        <fullName evidence="6">Iron-binding zinc finger CDGSH type</fullName>
    </submittedName>
</protein>
<organism evidence="6 7">
    <name type="scientific">Litoreibacter janthinus</name>
    <dbReference type="NCBI Taxonomy" id="670154"/>
    <lineage>
        <taxon>Bacteria</taxon>
        <taxon>Pseudomonadati</taxon>
        <taxon>Pseudomonadota</taxon>
        <taxon>Alphaproteobacteria</taxon>
        <taxon>Rhodobacterales</taxon>
        <taxon>Roseobacteraceae</taxon>
        <taxon>Litoreibacter</taxon>
    </lineage>
</organism>
<name>A0A1I6HQG5_9RHOB</name>
<evidence type="ECO:0000256" key="2">
    <source>
        <dbReference type="ARBA" id="ARBA00022723"/>
    </source>
</evidence>
<dbReference type="GO" id="GO:0051537">
    <property type="term" value="F:2 iron, 2 sulfur cluster binding"/>
    <property type="evidence" value="ECO:0007669"/>
    <property type="project" value="UniProtKB-KW"/>
</dbReference>
<keyword evidence="7" id="KW-1185">Reference proteome</keyword>
<evidence type="ECO:0000256" key="3">
    <source>
        <dbReference type="ARBA" id="ARBA00023004"/>
    </source>
</evidence>
<dbReference type="PANTHER" id="PTHR46491">
    <property type="entry name" value="CDGSH IRON SULFUR DOMAIN PROTEIN HOMOLOG"/>
    <property type="match status" value="1"/>
</dbReference>
<dbReference type="Gene3D" id="3.40.5.90">
    <property type="entry name" value="CDGSH iron-sulfur domain, mitoNEET-type"/>
    <property type="match status" value="2"/>
</dbReference>